<feature type="transmembrane region" description="Helical" evidence="1">
    <location>
        <begin position="89"/>
        <end position="109"/>
    </location>
</feature>
<organism evidence="2 3">
    <name type="scientific">Rapidithrix thailandica</name>
    <dbReference type="NCBI Taxonomy" id="413964"/>
    <lineage>
        <taxon>Bacteria</taxon>
        <taxon>Pseudomonadati</taxon>
        <taxon>Bacteroidota</taxon>
        <taxon>Cytophagia</taxon>
        <taxon>Cytophagales</taxon>
        <taxon>Flammeovirgaceae</taxon>
        <taxon>Rapidithrix</taxon>
    </lineage>
</organism>
<keyword evidence="1" id="KW-0812">Transmembrane</keyword>
<keyword evidence="1" id="KW-0472">Membrane</keyword>
<dbReference type="Proteomes" id="UP001403385">
    <property type="component" value="Unassembled WGS sequence"/>
</dbReference>
<sequence length="128" mass="14416">MFNKLLGKKKVTDKQSDEQSVVAKLLENLTRLLESYLSLIKLEVKAGTAKILAVFIIVCAVVVMLSFFAFFVSFGLALVLSYWLEIPQFYGFFMVSGLYVLLTFVVIKLRGPLRIALLKVLDGLFQKS</sequence>
<keyword evidence="3" id="KW-1185">Reference proteome</keyword>
<comment type="caution">
    <text evidence="2">The sequence shown here is derived from an EMBL/GenBank/DDBJ whole genome shotgun (WGS) entry which is preliminary data.</text>
</comment>
<evidence type="ECO:0000313" key="2">
    <source>
        <dbReference type="EMBL" id="MEN7548182.1"/>
    </source>
</evidence>
<evidence type="ECO:0000313" key="3">
    <source>
        <dbReference type="Proteomes" id="UP001403385"/>
    </source>
</evidence>
<dbReference type="AlphaFoldDB" id="A0AAW9S3P7"/>
<name>A0AAW9S3P7_9BACT</name>
<dbReference type="InterPro" id="IPR009937">
    <property type="entry name" value="Phage_holin_3_6"/>
</dbReference>
<accession>A0AAW9S3P7</accession>
<feature type="transmembrane region" description="Helical" evidence="1">
    <location>
        <begin position="51"/>
        <end position="83"/>
    </location>
</feature>
<dbReference type="Pfam" id="PF07332">
    <property type="entry name" value="Phage_holin_3_6"/>
    <property type="match status" value="1"/>
</dbReference>
<keyword evidence="1" id="KW-1133">Transmembrane helix</keyword>
<reference evidence="2 3" key="1">
    <citation type="submission" date="2024-04" db="EMBL/GenBank/DDBJ databases">
        <title>Novel genus in family Flammeovirgaceae.</title>
        <authorList>
            <person name="Nguyen T.H."/>
            <person name="Vuong T.Q."/>
            <person name="Le H."/>
            <person name="Kim S.-G."/>
        </authorList>
    </citation>
    <scope>NUCLEOTIDE SEQUENCE [LARGE SCALE GENOMIC DNA]</scope>
    <source>
        <strain evidence="2 3">JCM 23209</strain>
    </source>
</reference>
<evidence type="ECO:0000256" key="1">
    <source>
        <dbReference type="SAM" id="Phobius"/>
    </source>
</evidence>
<dbReference type="EMBL" id="JBDKWZ010000005">
    <property type="protein sequence ID" value="MEN7548182.1"/>
    <property type="molecule type" value="Genomic_DNA"/>
</dbReference>
<dbReference type="RefSeq" id="WP_346820963.1">
    <property type="nucleotide sequence ID" value="NZ_JBDKWZ010000005.1"/>
</dbReference>
<proteinExistence type="predicted"/>
<gene>
    <name evidence="2" type="ORF">AAG747_09695</name>
</gene>
<protein>
    <submittedName>
        <fullName evidence="2">Phage holin family protein</fullName>
    </submittedName>
</protein>